<evidence type="ECO:0000259" key="2">
    <source>
        <dbReference type="Pfam" id="PF02368"/>
    </source>
</evidence>
<keyword evidence="1" id="KW-0732">Signal</keyword>
<gene>
    <name evidence="3" type="ORF">AV654_11905</name>
</gene>
<feature type="chain" id="PRO_5007828206" description="BIG2 domain-containing protein" evidence="1">
    <location>
        <begin position="28"/>
        <end position="107"/>
    </location>
</feature>
<comment type="caution">
    <text evidence="3">The sequence shown here is derived from an EMBL/GenBank/DDBJ whole genome shotgun (WGS) entry which is preliminary data.</text>
</comment>
<name>A0A161U5H7_9BACL</name>
<dbReference type="EMBL" id="LQRA01000047">
    <property type="protein sequence ID" value="KZE80636.1"/>
    <property type="molecule type" value="Genomic_DNA"/>
</dbReference>
<dbReference type="InterPro" id="IPR003343">
    <property type="entry name" value="Big_2"/>
</dbReference>
<feature type="domain" description="BIG2" evidence="2">
    <location>
        <begin position="64"/>
        <end position="94"/>
    </location>
</feature>
<evidence type="ECO:0000256" key="1">
    <source>
        <dbReference type="SAM" id="SignalP"/>
    </source>
</evidence>
<feature type="signal peptide" evidence="1">
    <location>
        <begin position="1"/>
        <end position="27"/>
    </location>
</feature>
<dbReference type="AlphaFoldDB" id="A0A161U5H7"/>
<dbReference type="OrthoDB" id="9924343at2"/>
<accession>A0A161U5H7</accession>
<evidence type="ECO:0000313" key="3">
    <source>
        <dbReference type="EMBL" id="KZE80636.1"/>
    </source>
</evidence>
<dbReference type="RefSeq" id="WP_063179807.1">
    <property type="nucleotide sequence ID" value="NZ_CP121215.1"/>
</dbReference>
<protein>
    <recommendedName>
        <fullName evidence="2">BIG2 domain-containing protein</fullName>
    </recommendedName>
</protein>
<proteinExistence type="predicted"/>
<reference evidence="4" key="1">
    <citation type="submission" date="2016-01" db="EMBL/GenBank/DDBJ databases">
        <title>Draft genome of Chromobacterium sp. F49.</title>
        <authorList>
            <person name="Hong K.W."/>
        </authorList>
    </citation>
    <scope>NUCLEOTIDE SEQUENCE [LARGE SCALE GENOMIC DNA]</scope>
    <source>
        <strain evidence="4">M63</strain>
    </source>
</reference>
<evidence type="ECO:0000313" key="4">
    <source>
        <dbReference type="Proteomes" id="UP000076563"/>
    </source>
</evidence>
<sequence length="107" mass="11198">MNLKYTLLASALALPLILGFQSTGAQASGHTNSINGSLAKAPEYMLGIGVGMEASIDSGAKCTNSDKNVVKVDCKNGEVKGLSKGSATVKVYDDVRELIAVYYIKVN</sequence>
<dbReference type="Pfam" id="PF02368">
    <property type="entry name" value="Big_2"/>
    <property type="match status" value="1"/>
</dbReference>
<dbReference type="Proteomes" id="UP000076563">
    <property type="component" value="Unassembled WGS sequence"/>
</dbReference>
<dbReference type="Gene3D" id="2.60.40.1080">
    <property type="match status" value="1"/>
</dbReference>
<organism evidence="3 4">
    <name type="scientific">Paenibacillus elgii</name>
    <dbReference type="NCBI Taxonomy" id="189691"/>
    <lineage>
        <taxon>Bacteria</taxon>
        <taxon>Bacillati</taxon>
        <taxon>Bacillota</taxon>
        <taxon>Bacilli</taxon>
        <taxon>Bacillales</taxon>
        <taxon>Paenibacillaceae</taxon>
        <taxon>Paenibacillus</taxon>
    </lineage>
</organism>
<keyword evidence="4" id="KW-1185">Reference proteome</keyword>